<dbReference type="InterPro" id="IPR003782">
    <property type="entry name" value="SCO1/SenC"/>
</dbReference>
<accession>Q02D44</accession>
<evidence type="ECO:0000256" key="2">
    <source>
        <dbReference type="ARBA" id="ARBA00023008"/>
    </source>
</evidence>
<dbReference type="KEGG" id="sus:Acid_0006"/>
<dbReference type="InterPro" id="IPR013766">
    <property type="entry name" value="Thioredoxin_domain"/>
</dbReference>
<dbReference type="STRING" id="234267.Acid_0006"/>
<reference evidence="6" key="1">
    <citation type="submission" date="2006-10" db="EMBL/GenBank/DDBJ databases">
        <title>Complete sequence of Solibacter usitatus Ellin6076.</title>
        <authorList>
            <consortium name="US DOE Joint Genome Institute"/>
            <person name="Copeland A."/>
            <person name="Lucas S."/>
            <person name="Lapidus A."/>
            <person name="Barry K."/>
            <person name="Detter J.C."/>
            <person name="Glavina del Rio T."/>
            <person name="Hammon N."/>
            <person name="Israni S."/>
            <person name="Dalin E."/>
            <person name="Tice H."/>
            <person name="Pitluck S."/>
            <person name="Thompson L.S."/>
            <person name="Brettin T."/>
            <person name="Bruce D."/>
            <person name="Han C."/>
            <person name="Tapia R."/>
            <person name="Gilna P."/>
            <person name="Schmutz J."/>
            <person name="Larimer F."/>
            <person name="Land M."/>
            <person name="Hauser L."/>
            <person name="Kyrpides N."/>
            <person name="Mikhailova N."/>
            <person name="Janssen P.H."/>
            <person name="Kuske C.R."/>
            <person name="Richardson P."/>
        </authorList>
    </citation>
    <scope>NUCLEOTIDE SEQUENCE</scope>
    <source>
        <strain evidence="6">Ellin6076</strain>
    </source>
</reference>
<dbReference type="eggNOG" id="COG1999">
    <property type="taxonomic scope" value="Bacteria"/>
</dbReference>
<dbReference type="Pfam" id="PF11604">
    <property type="entry name" value="CusF_Ec"/>
    <property type="match status" value="1"/>
</dbReference>
<evidence type="ECO:0000313" key="6">
    <source>
        <dbReference type="EMBL" id="ABJ81022.1"/>
    </source>
</evidence>
<dbReference type="HOGENOM" id="CLU_066625_0_0_0"/>
<feature type="disulfide bond" description="Redox-active" evidence="4">
    <location>
        <begin position="137"/>
        <end position="143"/>
    </location>
</feature>
<dbReference type="PROSITE" id="PS51352">
    <property type="entry name" value="THIOREDOXIN_2"/>
    <property type="match status" value="1"/>
</dbReference>
<organism evidence="6">
    <name type="scientific">Solibacter usitatus (strain Ellin6076)</name>
    <dbReference type="NCBI Taxonomy" id="234267"/>
    <lineage>
        <taxon>Bacteria</taxon>
        <taxon>Pseudomonadati</taxon>
        <taxon>Acidobacteriota</taxon>
        <taxon>Terriglobia</taxon>
        <taxon>Bryobacterales</taxon>
        <taxon>Solibacteraceae</taxon>
        <taxon>Candidatus Solibacter</taxon>
    </lineage>
</organism>
<evidence type="ECO:0000256" key="4">
    <source>
        <dbReference type="PIRSR" id="PIRSR603782-2"/>
    </source>
</evidence>
<keyword evidence="3" id="KW-0479">Metal-binding</keyword>
<proteinExistence type="inferred from homology"/>
<dbReference type="InterPro" id="IPR042230">
    <property type="entry name" value="CusF_sf"/>
</dbReference>
<gene>
    <name evidence="6" type="ordered locus">Acid_0006</name>
</gene>
<dbReference type="InterPro" id="IPR021647">
    <property type="entry name" value="CusF_Ec"/>
</dbReference>
<feature type="binding site" evidence="3">
    <location>
        <position position="137"/>
    </location>
    <ligand>
        <name>Cu cation</name>
        <dbReference type="ChEBI" id="CHEBI:23378"/>
    </ligand>
</feature>
<evidence type="ECO:0000259" key="5">
    <source>
        <dbReference type="PROSITE" id="PS51352"/>
    </source>
</evidence>
<name>Q02D44_SOLUE</name>
<feature type="domain" description="Thioredoxin" evidence="5">
    <location>
        <begin position="99"/>
        <end position="254"/>
    </location>
</feature>
<keyword evidence="4" id="KW-1015">Disulfide bond</keyword>
<dbReference type="AlphaFoldDB" id="Q02D44"/>
<dbReference type="SUPFAM" id="SSF52833">
    <property type="entry name" value="Thioredoxin-like"/>
    <property type="match status" value="1"/>
</dbReference>
<comment type="similarity">
    <text evidence="1">Belongs to the SCO1/2 family.</text>
</comment>
<dbReference type="OrthoDB" id="115161at2"/>
<sequence precursor="true">MPNLLSTLVLFAHTYPVDGIVVAVDPQARTMLVSHRPIPHYMPAMMMPFRVENPAVLQPLHPGARITFDLAVTKSQALARNVRATGDPDAALPAPPQKLAIGAPLPEFALTDQHGRTVTPADFRGQIVAIDFIYSRCPLPDVCPRLSANFAMLQRRFGANITLLSVTVDPDYDTPAVLADYARRWSAGPAWHFLTGDVAPLAAALGEIYWAGEGSIGHNSTTCIIDRTGRLAAVIEGSNYRPDQLVNLISRQLETHP</sequence>
<dbReference type="eggNOG" id="COG5569">
    <property type="taxonomic scope" value="Bacteria"/>
</dbReference>
<dbReference type="EMBL" id="CP000473">
    <property type="protein sequence ID" value="ABJ81022.1"/>
    <property type="molecule type" value="Genomic_DNA"/>
</dbReference>
<protein>
    <submittedName>
        <fullName evidence="6">Electron transport protein SCO1/SenC</fullName>
    </submittedName>
</protein>
<dbReference type="GO" id="GO:0046872">
    <property type="term" value="F:metal ion binding"/>
    <property type="evidence" value="ECO:0007669"/>
    <property type="project" value="UniProtKB-KW"/>
</dbReference>
<dbReference type="CDD" id="cd02968">
    <property type="entry name" value="SCO"/>
    <property type="match status" value="1"/>
</dbReference>
<dbReference type="PANTHER" id="PTHR12151:SF25">
    <property type="entry name" value="LINALOOL DEHYDRATASE_ISOMERASE DOMAIN-CONTAINING PROTEIN"/>
    <property type="match status" value="1"/>
</dbReference>
<keyword evidence="2 3" id="KW-0186">Copper</keyword>
<dbReference type="PANTHER" id="PTHR12151">
    <property type="entry name" value="ELECTRON TRANSPORT PROTIN SCO1/SENC FAMILY MEMBER"/>
    <property type="match status" value="1"/>
</dbReference>
<dbReference type="InterPro" id="IPR036249">
    <property type="entry name" value="Thioredoxin-like_sf"/>
</dbReference>
<dbReference type="Gene3D" id="3.40.30.10">
    <property type="entry name" value="Glutaredoxin"/>
    <property type="match status" value="1"/>
</dbReference>
<dbReference type="Pfam" id="PF02630">
    <property type="entry name" value="SCO1-SenC"/>
    <property type="match status" value="1"/>
</dbReference>
<evidence type="ECO:0000256" key="3">
    <source>
        <dbReference type="PIRSR" id="PIRSR603782-1"/>
    </source>
</evidence>
<dbReference type="Gene3D" id="2.40.50.320">
    <property type="entry name" value="Copper binding periplasmic protein CusF"/>
    <property type="match status" value="1"/>
</dbReference>
<feature type="binding site" evidence="3">
    <location>
        <position position="143"/>
    </location>
    <ligand>
        <name>Cu cation</name>
        <dbReference type="ChEBI" id="CHEBI:23378"/>
    </ligand>
</feature>
<evidence type="ECO:0000256" key="1">
    <source>
        <dbReference type="ARBA" id="ARBA00010996"/>
    </source>
</evidence>
<dbReference type="InParanoid" id="Q02D44"/>